<dbReference type="SUPFAM" id="SSF53067">
    <property type="entry name" value="Actin-like ATPase domain"/>
    <property type="match status" value="2"/>
</dbReference>
<dbReference type="PANTHER" id="PTHR32432:SF3">
    <property type="entry name" value="ETHANOLAMINE UTILIZATION PROTEIN EUTJ"/>
    <property type="match status" value="1"/>
</dbReference>
<dbReference type="PANTHER" id="PTHR32432">
    <property type="entry name" value="CELL DIVISION PROTEIN FTSA-RELATED"/>
    <property type="match status" value="1"/>
</dbReference>
<organism evidence="1 2">
    <name type="scientific">Endozoicomonas gorgoniicola</name>
    <dbReference type="NCBI Taxonomy" id="1234144"/>
    <lineage>
        <taxon>Bacteria</taxon>
        <taxon>Pseudomonadati</taxon>
        <taxon>Pseudomonadota</taxon>
        <taxon>Gammaproteobacteria</taxon>
        <taxon>Oceanospirillales</taxon>
        <taxon>Endozoicomonadaceae</taxon>
        <taxon>Endozoicomonas</taxon>
    </lineage>
</organism>
<accession>A0ABT3MXW3</accession>
<dbReference type="RefSeq" id="WP_262563961.1">
    <property type="nucleotide sequence ID" value="NZ_JAPFCC010000001.1"/>
</dbReference>
<dbReference type="Gene3D" id="3.30.420.40">
    <property type="match status" value="2"/>
</dbReference>
<dbReference type="Proteomes" id="UP001209854">
    <property type="component" value="Unassembled WGS sequence"/>
</dbReference>
<proteinExistence type="predicted"/>
<evidence type="ECO:0000313" key="2">
    <source>
        <dbReference type="Proteomes" id="UP001209854"/>
    </source>
</evidence>
<name>A0ABT3MXW3_9GAMM</name>
<sequence>MDIGTSIVRFAFVDNSSGSPLIRAAGASPTPEGAVTEEGIAHPEQVIGVLEGLLQKYKIKEKRLAFSLNTYQTIQKVIELPSSLTDQDMEESIKIDASSYISFPIEESYFDFRVIGPLEASNGSLNEVMLVATRKEHVDNIVDMFETAGYLPLIADTAGDCAARAAATMNLQAATGSDIPTQYRLMHIDLGGKKIKTHIFSKNGVMEGYREGAYQAGQILQTLATESEWSEPDVYKHLVNGNTNEQWEDAISRAISEIVEVAQQHHQSLTGSGAASIPDVAVVSGGLSMLPGVITALSEAVDIPATLLIPTTASTPKSHYLSAFETAAYASAISLSMRGLKNV</sequence>
<dbReference type="InterPro" id="IPR043129">
    <property type="entry name" value="ATPase_NBD"/>
</dbReference>
<dbReference type="InterPro" id="IPR005883">
    <property type="entry name" value="PilM"/>
</dbReference>
<keyword evidence="2" id="KW-1185">Reference proteome</keyword>
<comment type="caution">
    <text evidence="1">The sequence shown here is derived from an EMBL/GenBank/DDBJ whole genome shotgun (WGS) entry which is preliminary data.</text>
</comment>
<protein>
    <submittedName>
        <fullName evidence="1">Pilus assembly protein PilM</fullName>
    </submittedName>
</protein>
<reference evidence="1 2" key="1">
    <citation type="submission" date="2022-10" db="EMBL/GenBank/DDBJ databases">
        <title>High-quality genome sequences of two octocoral-associated bacteria, Endozoicomonas euniceicola EF212 and Endozoicomonas gorgoniicola PS125.</title>
        <authorList>
            <person name="Chiou Y.-J."/>
            <person name="Chen Y.-H."/>
        </authorList>
    </citation>
    <scope>NUCLEOTIDE SEQUENCE [LARGE SCALE GENOMIC DNA]</scope>
    <source>
        <strain evidence="1 2">PS125</strain>
    </source>
</reference>
<dbReference type="InterPro" id="IPR050696">
    <property type="entry name" value="FtsA/MreB"/>
</dbReference>
<dbReference type="Pfam" id="PF11104">
    <property type="entry name" value="PilM_2"/>
    <property type="match status" value="1"/>
</dbReference>
<dbReference type="Gene3D" id="3.30.1490.300">
    <property type="match status" value="1"/>
</dbReference>
<evidence type="ECO:0000313" key="1">
    <source>
        <dbReference type="EMBL" id="MCW7554220.1"/>
    </source>
</evidence>
<dbReference type="EMBL" id="JAPFCC010000001">
    <property type="protein sequence ID" value="MCW7554220.1"/>
    <property type="molecule type" value="Genomic_DNA"/>
</dbReference>
<gene>
    <name evidence="1" type="ORF">NX722_16655</name>
</gene>